<keyword evidence="4" id="KW-1185">Reference proteome</keyword>
<dbReference type="Proteomes" id="UP000175744">
    <property type="component" value="Unassembled WGS sequence"/>
</dbReference>
<keyword evidence="1" id="KW-1133">Transmembrane helix</keyword>
<dbReference type="GO" id="GO:0080120">
    <property type="term" value="P:CAAX-box protein maturation"/>
    <property type="evidence" value="ECO:0007669"/>
    <property type="project" value="UniProtKB-ARBA"/>
</dbReference>
<dbReference type="AlphaFoldDB" id="A0A1E8EY86"/>
<reference evidence="3 4" key="1">
    <citation type="submission" date="2016-06" db="EMBL/GenBank/DDBJ databases">
        <title>Genome sequence of Clostridium acetireducens DSM 10703.</title>
        <authorList>
            <person name="Poehlein A."/>
            <person name="Fluechter S."/>
            <person name="Duerre P."/>
            <person name="Daniel R."/>
        </authorList>
    </citation>
    <scope>NUCLEOTIDE SEQUENCE [LARGE SCALE GENOMIC DNA]</scope>
    <source>
        <strain evidence="3 4">DSM 10703</strain>
    </source>
</reference>
<sequence>MNISEKTKMQSKYLIMPIIWHLLYLLFSGKIDSKYRVYFDLIFYLGLTVYFIAIGFINFKDLWNEWKKGKEFWLSVFYTLIALIVAFGIGALTSKLFPNINDGMGVFKVINIPTLLAFTVTTIVLPPIAEEAFYRKGILNFDNNISLLITAIIGTLLYASEHSLKPLGFFIAIIWSVPLTISYIKTKNIYIPITAHFICNLAFNGMTVVIIAIKFSGI</sequence>
<evidence type="ECO:0000256" key="1">
    <source>
        <dbReference type="SAM" id="Phobius"/>
    </source>
</evidence>
<dbReference type="GO" id="GO:0006508">
    <property type="term" value="P:proteolysis"/>
    <property type="evidence" value="ECO:0007669"/>
    <property type="project" value="UniProtKB-KW"/>
</dbReference>
<dbReference type="EMBL" id="LZFO01000019">
    <property type="protein sequence ID" value="OFI05919.1"/>
    <property type="molecule type" value="Genomic_DNA"/>
</dbReference>
<feature type="transmembrane region" description="Helical" evidence="1">
    <location>
        <begin position="166"/>
        <end position="184"/>
    </location>
</feature>
<organism evidence="3 4">
    <name type="scientific">Clostridium acetireducens DSM 10703</name>
    <dbReference type="NCBI Taxonomy" id="1121290"/>
    <lineage>
        <taxon>Bacteria</taxon>
        <taxon>Bacillati</taxon>
        <taxon>Bacillota</taxon>
        <taxon>Clostridia</taxon>
        <taxon>Eubacteriales</taxon>
        <taxon>Clostridiaceae</taxon>
        <taxon>Clostridium</taxon>
    </lineage>
</organism>
<evidence type="ECO:0000313" key="3">
    <source>
        <dbReference type="EMBL" id="OFI05919.1"/>
    </source>
</evidence>
<keyword evidence="3" id="KW-0378">Hydrolase</keyword>
<feature type="domain" description="CAAX prenyl protease 2/Lysostaphin resistance protein A-like" evidence="2">
    <location>
        <begin position="114"/>
        <end position="201"/>
    </location>
</feature>
<feature type="transmembrane region" description="Helical" evidence="1">
    <location>
        <begin position="12"/>
        <end position="29"/>
    </location>
</feature>
<keyword evidence="1" id="KW-0472">Membrane</keyword>
<keyword evidence="3" id="KW-0645">Protease</keyword>
<feature type="transmembrane region" description="Helical" evidence="1">
    <location>
        <begin position="71"/>
        <end position="92"/>
    </location>
</feature>
<feature type="transmembrane region" description="Helical" evidence="1">
    <location>
        <begin position="141"/>
        <end position="160"/>
    </location>
</feature>
<keyword evidence="1" id="KW-0812">Transmembrane</keyword>
<evidence type="ECO:0000259" key="2">
    <source>
        <dbReference type="Pfam" id="PF02517"/>
    </source>
</evidence>
<feature type="transmembrane region" description="Helical" evidence="1">
    <location>
        <begin position="41"/>
        <end position="59"/>
    </location>
</feature>
<feature type="transmembrane region" description="Helical" evidence="1">
    <location>
        <begin position="191"/>
        <end position="213"/>
    </location>
</feature>
<accession>A0A1E8EY86</accession>
<name>A0A1E8EY86_9CLOT</name>
<dbReference type="STRING" id="1121290.CLAOCE_14640"/>
<dbReference type="RefSeq" id="WP_242866422.1">
    <property type="nucleotide sequence ID" value="NZ_LZFO01000019.1"/>
</dbReference>
<dbReference type="Pfam" id="PF02517">
    <property type="entry name" value="Rce1-like"/>
    <property type="match status" value="1"/>
</dbReference>
<gene>
    <name evidence="3" type="ORF">CLOACE_14640</name>
</gene>
<proteinExistence type="predicted"/>
<feature type="transmembrane region" description="Helical" evidence="1">
    <location>
        <begin position="112"/>
        <end position="129"/>
    </location>
</feature>
<dbReference type="InterPro" id="IPR003675">
    <property type="entry name" value="Rce1/LyrA-like_dom"/>
</dbReference>
<comment type="caution">
    <text evidence="3">The sequence shown here is derived from an EMBL/GenBank/DDBJ whole genome shotgun (WGS) entry which is preliminary data.</text>
</comment>
<protein>
    <submittedName>
        <fullName evidence="3">CAAX amino terminal protease self-immunity</fullName>
    </submittedName>
</protein>
<dbReference type="GO" id="GO:0004175">
    <property type="term" value="F:endopeptidase activity"/>
    <property type="evidence" value="ECO:0007669"/>
    <property type="project" value="UniProtKB-ARBA"/>
</dbReference>
<evidence type="ECO:0000313" key="4">
    <source>
        <dbReference type="Proteomes" id="UP000175744"/>
    </source>
</evidence>